<evidence type="ECO:0000256" key="1">
    <source>
        <dbReference type="ARBA" id="ARBA00004123"/>
    </source>
</evidence>
<comment type="subcellular location">
    <subcellularLocation>
        <location evidence="1">Nucleus</location>
    </subcellularLocation>
</comment>
<dbReference type="InterPro" id="IPR013083">
    <property type="entry name" value="Znf_RING/FYVE/PHD"/>
</dbReference>
<feature type="domain" description="RING-type" evidence="10">
    <location>
        <begin position="15"/>
        <end position="56"/>
    </location>
</feature>
<dbReference type="SMART" id="SM00398">
    <property type="entry name" value="HMG"/>
    <property type="match status" value="2"/>
</dbReference>
<evidence type="ECO:0000256" key="2">
    <source>
        <dbReference type="ARBA" id="ARBA00022723"/>
    </source>
</evidence>
<evidence type="ECO:0000256" key="3">
    <source>
        <dbReference type="ARBA" id="ARBA00022771"/>
    </source>
</evidence>
<evidence type="ECO:0000313" key="14">
    <source>
        <dbReference type="EMBL" id="MXQ95423.1"/>
    </source>
</evidence>
<dbReference type="EMBL" id="VBQZ03000135">
    <property type="protein sequence ID" value="MXQ95423.1"/>
    <property type="molecule type" value="Genomic_DNA"/>
</dbReference>
<dbReference type="GO" id="GO:0003677">
    <property type="term" value="F:DNA binding"/>
    <property type="evidence" value="ECO:0007669"/>
    <property type="project" value="UniProtKB-UniRule"/>
</dbReference>
<evidence type="ECO:0008006" key="16">
    <source>
        <dbReference type="Google" id="ProtNLM"/>
    </source>
</evidence>
<evidence type="ECO:0000259" key="12">
    <source>
        <dbReference type="PROSITE" id="PS50119"/>
    </source>
</evidence>
<evidence type="ECO:0000256" key="6">
    <source>
        <dbReference type="ARBA" id="ARBA00023242"/>
    </source>
</evidence>
<feature type="DNA-binding region" description="HMG box" evidence="8">
    <location>
        <begin position="714"/>
        <end position="780"/>
    </location>
</feature>
<feature type="compositionally biased region" description="Polar residues" evidence="9">
    <location>
        <begin position="842"/>
        <end position="854"/>
    </location>
</feature>
<accession>A0A6B0S8E8</accession>
<name>A0A6B0S8E8_9CETA</name>
<evidence type="ECO:0000259" key="10">
    <source>
        <dbReference type="PROSITE" id="PS50089"/>
    </source>
</evidence>
<feature type="region of interest" description="Disordered" evidence="9">
    <location>
        <begin position="800"/>
        <end position="903"/>
    </location>
</feature>
<keyword evidence="5 8" id="KW-0238">DNA-binding</keyword>
<feature type="compositionally biased region" description="Acidic residues" evidence="9">
    <location>
        <begin position="875"/>
        <end position="894"/>
    </location>
</feature>
<dbReference type="InterPro" id="IPR017907">
    <property type="entry name" value="Znf_RING_CS"/>
</dbReference>
<evidence type="ECO:0000259" key="13">
    <source>
        <dbReference type="PROSITE" id="PS50188"/>
    </source>
</evidence>
<dbReference type="Gene3D" id="1.10.30.10">
    <property type="entry name" value="High mobility group box domain"/>
    <property type="match status" value="2"/>
</dbReference>
<dbReference type="PANTHER" id="PTHR46318">
    <property type="entry name" value="UPSTREAM BINDING TRANSCRIPTION FACTOR"/>
    <property type="match status" value="1"/>
</dbReference>
<dbReference type="Pfam" id="PF00505">
    <property type="entry name" value="HMG_box"/>
    <property type="match status" value="1"/>
</dbReference>
<keyword evidence="3 7" id="KW-0863">Zinc-finger</keyword>
<keyword evidence="15" id="KW-1185">Reference proteome</keyword>
<dbReference type="Gene3D" id="2.60.120.920">
    <property type="match status" value="1"/>
</dbReference>
<proteinExistence type="predicted"/>
<evidence type="ECO:0000256" key="5">
    <source>
        <dbReference type="ARBA" id="ARBA00023125"/>
    </source>
</evidence>
<feature type="domain" description="HMG box" evidence="11">
    <location>
        <begin position="593"/>
        <end position="661"/>
    </location>
</feature>
<evidence type="ECO:0000256" key="9">
    <source>
        <dbReference type="SAM" id="MobiDB-lite"/>
    </source>
</evidence>
<dbReference type="InterPro" id="IPR013320">
    <property type="entry name" value="ConA-like_dom_sf"/>
</dbReference>
<dbReference type="SMART" id="SM00184">
    <property type="entry name" value="RING"/>
    <property type="match status" value="1"/>
</dbReference>
<dbReference type="SUPFAM" id="SSF57850">
    <property type="entry name" value="RING/U-box"/>
    <property type="match status" value="1"/>
</dbReference>
<dbReference type="SUPFAM" id="SSF49899">
    <property type="entry name" value="Concanavalin A-like lectins/glucanases"/>
    <property type="match status" value="1"/>
</dbReference>
<dbReference type="InterPro" id="IPR051762">
    <property type="entry name" value="UBF1"/>
</dbReference>
<dbReference type="InterPro" id="IPR043136">
    <property type="entry name" value="B30.2/SPRY_sf"/>
</dbReference>
<dbReference type="CDD" id="cd22003">
    <property type="entry name" value="HMG-box_UBF1_rpt6-like"/>
    <property type="match status" value="1"/>
</dbReference>
<dbReference type="CDD" id="cd19783">
    <property type="entry name" value="Bbox2_TRIM43-like"/>
    <property type="match status" value="1"/>
</dbReference>
<feature type="domain" description="HMG box" evidence="11">
    <location>
        <begin position="714"/>
        <end position="780"/>
    </location>
</feature>
<evidence type="ECO:0000313" key="15">
    <source>
        <dbReference type="Proteomes" id="UP000322234"/>
    </source>
</evidence>
<dbReference type="PROSITE" id="PS50089">
    <property type="entry name" value="ZF_RING_2"/>
    <property type="match status" value="1"/>
</dbReference>
<dbReference type="PROSITE" id="PS50119">
    <property type="entry name" value="ZF_BBOX"/>
    <property type="match status" value="1"/>
</dbReference>
<dbReference type="PROSITE" id="PS50118">
    <property type="entry name" value="HMG_BOX_2"/>
    <property type="match status" value="2"/>
</dbReference>
<dbReference type="PROSITE" id="PS00518">
    <property type="entry name" value="ZF_RING_1"/>
    <property type="match status" value="1"/>
</dbReference>
<dbReference type="SUPFAM" id="SSF47095">
    <property type="entry name" value="HMG-box"/>
    <property type="match status" value="2"/>
</dbReference>
<keyword evidence="4" id="KW-0862">Zinc</keyword>
<dbReference type="InterPro" id="IPR027370">
    <property type="entry name" value="Znf-RING_euk"/>
</dbReference>
<dbReference type="InterPro" id="IPR001870">
    <property type="entry name" value="B30.2/SPRY"/>
</dbReference>
<dbReference type="Proteomes" id="UP000322234">
    <property type="component" value="Unassembled WGS sequence"/>
</dbReference>
<comment type="caution">
    <text evidence="14">The sequence shown here is derived from an EMBL/GenBank/DDBJ whole genome shotgun (WGS) entry which is preliminary data.</text>
</comment>
<feature type="domain" description="B box-type" evidence="12">
    <location>
        <begin position="88"/>
        <end position="132"/>
    </location>
</feature>
<dbReference type="InterPro" id="IPR036910">
    <property type="entry name" value="HMG_box_dom_sf"/>
</dbReference>
<evidence type="ECO:0000256" key="4">
    <source>
        <dbReference type="ARBA" id="ARBA00022833"/>
    </source>
</evidence>
<organism evidence="14 15">
    <name type="scientific">Bos mutus</name>
    <name type="common">wild yak</name>
    <dbReference type="NCBI Taxonomy" id="72004"/>
    <lineage>
        <taxon>Eukaryota</taxon>
        <taxon>Metazoa</taxon>
        <taxon>Chordata</taxon>
        <taxon>Craniata</taxon>
        <taxon>Vertebrata</taxon>
        <taxon>Euteleostomi</taxon>
        <taxon>Mammalia</taxon>
        <taxon>Eutheria</taxon>
        <taxon>Laurasiatheria</taxon>
        <taxon>Artiodactyla</taxon>
        <taxon>Ruminantia</taxon>
        <taxon>Pecora</taxon>
        <taxon>Bovidae</taxon>
        <taxon>Bovinae</taxon>
        <taxon>Bos</taxon>
    </lineage>
</organism>
<dbReference type="AlphaFoldDB" id="A0A6B0S8E8"/>
<dbReference type="Gene3D" id="3.30.40.10">
    <property type="entry name" value="Zinc/RING finger domain, C3HC4 (zinc finger)"/>
    <property type="match status" value="1"/>
</dbReference>
<dbReference type="InterPro" id="IPR000315">
    <property type="entry name" value="Znf_B-box"/>
</dbReference>
<keyword evidence="2" id="KW-0479">Metal-binding</keyword>
<feature type="DNA-binding region" description="HMG box" evidence="8">
    <location>
        <begin position="593"/>
        <end position="661"/>
    </location>
</feature>
<feature type="domain" description="B30.2/SPRY" evidence="13">
    <location>
        <begin position="274"/>
        <end position="460"/>
    </location>
</feature>
<dbReference type="Pfam" id="PF13445">
    <property type="entry name" value="zf-RING_UBOX"/>
    <property type="match status" value="1"/>
</dbReference>
<dbReference type="InterPro" id="IPR009071">
    <property type="entry name" value="HMG_box_dom"/>
</dbReference>
<protein>
    <recommendedName>
        <fullName evidence="16">Tripartite motif-containing protein 77</fullName>
    </recommendedName>
</protein>
<keyword evidence="6 8" id="KW-0539">Nucleus</keyword>
<dbReference type="SUPFAM" id="SSF57845">
    <property type="entry name" value="B-box zinc-binding domain"/>
    <property type="match status" value="1"/>
</dbReference>
<dbReference type="PANTHER" id="PTHR46318:SF1">
    <property type="entry name" value="UPSTREAM-BINDING FACTOR 1-LIKE PROTEIN 1-RELATED"/>
    <property type="match status" value="1"/>
</dbReference>
<evidence type="ECO:0000259" key="11">
    <source>
        <dbReference type="PROSITE" id="PS50118"/>
    </source>
</evidence>
<evidence type="ECO:0000256" key="8">
    <source>
        <dbReference type="PROSITE-ProRule" id="PRU00267"/>
    </source>
</evidence>
<dbReference type="Gene3D" id="3.30.160.60">
    <property type="entry name" value="Classic Zinc Finger"/>
    <property type="match status" value="1"/>
</dbReference>
<reference evidence="14" key="1">
    <citation type="submission" date="2019-10" db="EMBL/GenBank/DDBJ databases">
        <title>The sequence and de novo assembly of the wild yak genome.</title>
        <authorList>
            <person name="Liu Y."/>
        </authorList>
    </citation>
    <scope>NUCLEOTIDE SEQUENCE [LARGE SCALE GENOMIC DNA]</scope>
    <source>
        <strain evidence="14">WY2019</strain>
    </source>
</reference>
<dbReference type="GO" id="GO:0005634">
    <property type="term" value="C:nucleus"/>
    <property type="evidence" value="ECO:0007669"/>
    <property type="project" value="UniProtKB-SubCell"/>
</dbReference>
<evidence type="ECO:0000256" key="7">
    <source>
        <dbReference type="PROSITE-ProRule" id="PRU00024"/>
    </source>
</evidence>
<dbReference type="CDD" id="cd21998">
    <property type="entry name" value="HMG-box_UBF1_rpt1-like"/>
    <property type="match status" value="1"/>
</dbReference>
<gene>
    <name evidence="14" type="ORF">E5288_WYG019456</name>
</gene>
<dbReference type="GO" id="GO:0008270">
    <property type="term" value="F:zinc ion binding"/>
    <property type="evidence" value="ECO:0007669"/>
    <property type="project" value="UniProtKB-KW"/>
</dbReference>
<dbReference type="PROSITE" id="PS50188">
    <property type="entry name" value="B302_SPRY"/>
    <property type="match status" value="1"/>
</dbReference>
<dbReference type="InterPro" id="IPR001841">
    <property type="entry name" value="Znf_RING"/>
</dbReference>
<sequence length="903" mass="104195">MASASAQCLPTEIICSICKDTFTDPATIRCGHRFCTPCLCLLWEDAPTVTCCPVCKAASPKMDLKSTILAKKHIRSTGNSVICQLPGSAKQMCRTHQVIKLYFCEADKSLLCLFCSRSTGHATHEHYSVMQVAEHYREHLLMQMKSIWKKKQENQRNIKKVTNTFRAWEGFINLRLVMIRAEYPQVCQYLQEEKQKHLEMLAIEGTVIFQRLNRNVARMIHMGKLLRKIYEELKEMCLKADVDMLQVRTKDGLGLSLYRSQLMQLYIPQPLDPQLSTWTITGMLERLNSFRVYITLDGKIRNGCVPLIEALRRLQCGPVHRDVPWDAACPENTPTWGAQTFTAGKHYWEVDVGNSGDWVIGLCKESWTSRNDMLLNSEDIFLLLCVNLSFGVDPNDQEQVTNLTKVLGILVAEGAPILVTSRMGKINYNFTVFNFILPLGLIMAALFFKVVKHRIAHCKTSEITHLLNFESDEAEDSTEVPELLGPFKCPKDLEMAMPESQDDWSKEDIMQLLECMEKNIPSNDRHTFKVTQSVMDWGKVAFKDFSGEMCKLKWLEISYNLRKFRTLKELILEAKENINNSKRKKHKKHPDLPKKPLTAYLRFLKEMRPQYLQKHPKMSNQELIKVLSEEYRKLPEQLKLKYSQDFQKEKQEFQEKMTLFREQHPELVQNSKKPNVPKGSQSKVPKKFQEHVQKVKPPPENHLPVKWKFHGEPEKPPMNGYHKFHQDLWSSRELKVVPPRERMVEISRRWQRVPQDQKELYKKQAEELQTQYKVDLDLWLRTLSPEEYAAYREVTCAKPKNMSMMGGPNPKIRRMGLQSPSSGNLQGRLKEDPVFQAAELASSDTTGEHSPTSGRSEENEEDAEGDATNSSDQCREDEDCKFESTGDEDKDCDVESTVCNSPS</sequence>